<protein>
    <recommendedName>
        <fullName evidence="4">Membrane-associated protein</fullName>
    </recommendedName>
</protein>
<dbReference type="EMBL" id="JALLAZ020000147">
    <property type="protein sequence ID" value="KAL3802423.1"/>
    <property type="molecule type" value="Genomic_DNA"/>
</dbReference>
<evidence type="ECO:0008006" key="4">
    <source>
        <dbReference type="Google" id="ProtNLM"/>
    </source>
</evidence>
<organism evidence="2 3">
    <name type="scientific">Stephanodiscus triporus</name>
    <dbReference type="NCBI Taxonomy" id="2934178"/>
    <lineage>
        <taxon>Eukaryota</taxon>
        <taxon>Sar</taxon>
        <taxon>Stramenopiles</taxon>
        <taxon>Ochrophyta</taxon>
        <taxon>Bacillariophyta</taxon>
        <taxon>Coscinodiscophyceae</taxon>
        <taxon>Thalassiosirophycidae</taxon>
        <taxon>Stephanodiscales</taxon>
        <taxon>Stephanodiscaceae</taxon>
        <taxon>Stephanodiscus</taxon>
    </lineage>
</organism>
<feature type="compositionally biased region" description="Low complexity" evidence="1">
    <location>
        <begin position="82"/>
        <end position="112"/>
    </location>
</feature>
<proteinExistence type="predicted"/>
<dbReference type="AlphaFoldDB" id="A0ABD3QQL7"/>
<accession>A0ABD3QQL7</accession>
<sequence>MKLAMKASPISGGFNNMRPLILIIASLAMLVVVRIPVHDGVSSRRGGVSSRVVDYGAREDPGNSSARSLDRTSDLPPSGMQSSSSSSSSSSSGNGSNSRASSSSSSSSSSSAGTAAERRIIDNDPDLASVPIYLHDRSSAGGSSTSSPSSSVVIGYGSLASVWDRTTTYDDILHRARNDTFPSDDGLPSHRRDGGGLLRQLRGGGGDDDVNVTAIFHTSPKMASSTLRGACMDHQRESCGDRLQARPRGWRFPEGYRTPVRLTQLFGECPSTRHFCVMGKIPLIPSYAAHYGNRTFLHMFPFRTYDEWARSALHQASYRGGEAECRHTEALLDDCKPHRYELDLERYTKSTLATFVRSYVRLASVAGVDIVSDRHRILLYDYQYLDEIMASLSGLDDDDDGVGEGGEGAVVPRLPGTERRINSANATLESGKPRVQQGPCADEGRIMEKFHGCFSDKLGPLY</sequence>
<keyword evidence="3" id="KW-1185">Reference proteome</keyword>
<evidence type="ECO:0000256" key="1">
    <source>
        <dbReference type="SAM" id="MobiDB-lite"/>
    </source>
</evidence>
<reference evidence="2 3" key="1">
    <citation type="submission" date="2024-10" db="EMBL/GenBank/DDBJ databases">
        <title>Updated reference genomes for cyclostephanoid diatoms.</title>
        <authorList>
            <person name="Roberts W.R."/>
            <person name="Alverson A.J."/>
        </authorList>
    </citation>
    <scope>NUCLEOTIDE SEQUENCE [LARGE SCALE GENOMIC DNA]</scope>
    <source>
        <strain evidence="2 3">AJA276-08</strain>
    </source>
</reference>
<evidence type="ECO:0000313" key="3">
    <source>
        <dbReference type="Proteomes" id="UP001530315"/>
    </source>
</evidence>
<dbReference type="Proteomes" id="UP001530315">
    <property type="component" value="Unassembled WGS sequence"/>
</dbReference>
<comment type="caution">
    <text evidence="2">The sequence shown here is derived from an EMBL/GenBank/DDBJ whole genome shotgun (WGS) entry which is preliminary data.</text>
</comment>
<feature type="compositionally biased region" description="Low complexity" evidence="1">
    <location>
        <begin position="43"/>
        <end position="53"/>
    </location>
</feature>
<name>A0ABD3QQL7_9STRA</name>
<feature type="region of interest" description="Disordered" evidence="1">
    <location>
        <begin position="41"/>
        <end position="122"/>
    </location>
</feature>
<gene>
    <name evidence="2" type="ORF">ACHAW5_001144</name>
</gene>
<evidence type="ECO:0000313" key="2">
    <source>
        <dbReference type="EMBL" id="KAL3802423.1"/>
    </source>
</evidence>